<feature type="region of interest" description="Disordered" evidence="1">
    <location>
        <begin position="66"/>
        <end position="126"/>
    </location>
</feature>
<protein>
    <submittedName>
        <fullName evidence="2">Uncharacterized protein</fullName>
    </submittedName>
</protein>
<name>A0A9P7DEC6_9AGAM</name>
<dbReference type="GeneID" id="64597489"/>
<evidence type="ECO:0000256" key="1">
    <source>
        <dbReference type="SAM" id="MobiDB-lite"/>
    </source>
</evidence>
<keyword evidence="3" id="KW-1185">Reference proteome</keyword>
<dbReference type="EMBL" id="JABBWE010000058">
    <property type="protein sequence ID" value="KAG1789531.1"/>
    <property type="molecule type" value="Genomic_DNA"/>
</dbReference>
<dbReference type="Proteomes" id="UP000719766">
    <property type="component" value="Unassembled WGS sequence"/>
</dbReference>
<evidence type="ECO:0000313" key="3">
    <source>
        <dbReference type="Proteomes" id="UP000719766"/>
    </source>
</evidence>
<feature type="compositionally biased region" description="Basic and acidic residues" evidence="1">
    <location>
        <begin position="97"/>
        <end position="126"/>
    </location>
</feature>
<dbReference type="AlphaFoldDB" id="A0A9P7DEC6"/>
<reference evidence="2" key="1">
    <citation type="journal article" date="2020" name="New Phytol.">
        <title>Comparative genomics reveals dynamic genome evolution in host specialist ectomycorrhizal fungi.</title>
        <authorList>
            <person name="Lofgren L.A."/>
            <person name="Nguyen N.H."/>
            <person name="Vilgalys R."/>
            <person name="Ruytinx J."/>
            <person name="Liao H.L."/>
            <person name="Branco S."/>
            <person name="Kuo A."/>
            <person name="LaButti K."/>
            <person name="Lipzen A."/>
            <person name="Andreopoulos W."/>
            <person name="Pangilinan J."/>
            <person name="Riley R."/>
            <person name="Hundley H."/>
            <person name="Na H."/>
            <person name="Barry K."/>
            <person name="Grigoriev I.V."/>
            <person name="Stajich J.E."/>
            <person name="Kennedy P.G."/>
        </authorList>
    </citation>
    <scope>NUCLEOTIDE SEQUENCE</scope>
    <source>
        <strain evidence="2">S12</strain>
    </source>
</reference>
<accession>A0A9P7DEC6</accession>
<gene>
    <name evidence="2" type="ORF">HD556DRAFT_1397384</name>
</gene>
<dbReference type="OrthoDB" id="10346456at2759"/>
<organism evidence="2 3">
    <name type="scientific">Suillus plorans</name>
    <dbReference type="NCBI Taxonomy" id="116603"/>
    <lineage>
        <taxon>Eukaryota</taxon>
        <taxon>Fungi</taxon>
        <taxon>Dikarya</taxon>
        <taxon>Basidiomycota</taxon>
        <taxon>Agaricomycotina</taxon>
        <taxon>Agaricomycetes</taxon>
        <taxon>Agaricomycetidae</taxon>
        <taxon>Boletales</taxon>
        <taxon>Suillineae</taxon>
        <taxon>Suillaceae</taxon>
        <taxon>Suillus</taxon>
    </lineage>
</organism>
<comment type="caution">
    <text evidence="2">The sequence shown here is derived from an EMBL/GenBank/DDBJ whole genome shotgun (WGS) entry which is preliminary data.</text>
</comment>
<proteinExistence type="predicted"/>
<evidence type="ECO:0000313" key="2">
    <source>
        <dbReference type="EMBL" id="KAG1789531.1"/>
    </source>
</evidence>
<sequence length="126" mass="13735">MNDVTLISVSVSVLIQARAMLIQVVAHRSQSPNFQYPLTSFGTLSLPLEPSHHQVDKFSALSLPSASSRLAHPMPPAPCANTQHTPASAGVAQTLADDTRTLKMNKGREEEGKRRGERKGEHTQHM</sequence>
<dbReference type="RefSeq" id="XP_041156591.1">
    <property type="nucleotide sequence ID" value="XM_041303725.1"/>
</dbReference>